<feature type="region of interest" description="Disordered" evidence="1">
    <location>
        <begin position="112"/>
        <end position="133"/>
    </location>
</feature>
<evidence type="ECO:0000313" key="3">
    <source>
        <dbReference type="Proteomes" id="UP001151760"/>
    </source>
</evidence>
<dbReference type="Proteomes" id="UP001151760">
    <property type="component" value="Unassembled WGS sequence"/>
</dbReference>
<keyword evidence="3" id="KW-1185">Reference proteome</keyword>
<dbReference type="EMBL" id="BQNB010014452">
    <property type="protein sequence ID" value="GJT28331.1"/>
    <property type="molecule type" value="Genomic_DNA"/>
</dbReference>
<organism evidence="2 3">
    <name type="scientific">Tanacetum coccineum</name>
    <dbReference type="NCBI Taxonomy" id="301880"/>
    <lineage>
        <taxon>Eukaryota</taxon>
        <taxon>Viridiplantae</taxon>
        <taxon>Streptophyta</taxon>
        <taxon>Embryophyta</taxon>
        <taxon>Tracheophyta</taxon>
        <taxon>Spermatophyta</taxon>
        <taxon>Magnoliopsida</taxon>
        <taxon>eudicotyledons</taxon>
        <taxon>Gunneridae</taxon>
        <taxon>Pentapetalae</taxon>
        <taxon>asterids</taxon>
        <taxon>campanulids</taxon>
        <taxon>Asterales</taxon>
        <taxon>Asteraceae</taxon>
        <taxon>Asteroideae</taxon>
        <taxon>Anthemideae</taxon>
        <taxon>Anthemidinae</taxon>
        <taxon>Tanacetum</taxon>
    </lineage>
</organism>
<evidence type="ECO:0000256" key="1">
    <source>
        <dbReference type="SAM" id="MobiDB-lite"/>
    </source>
</evidence>
<feature type="compositionally biased region" description="Polar residues" evidence="1">
    <location>
        <begin position="117"/>
        <end position="127"/>
    </location>
</feature>
<reference evidence="2" key="1">
    <citation type="journal article" date="2022" name="Int. J. Mol. Sci.">
        <title>Draft Genome of Tanacetum Coccineum: Genomic Comparison of Closely Related Tanacetum-Family Plants.</title>
        <authorList>
            <person name="Yamashiro T."/>
            <person name="Shiraishi A."/>
            <person name="Nakayama K."/>
            <person name="Satake H."/>
        </authorList>
    </citation>
    <scope>NUCLEOTIDE SEQUENCE</scope>
</reference>
<proteinExistence type="predicted"/>
<gene>
    <name evidence="2" type="ORF">Tco_0908606</name>
</gene>
<evidence type="ECO:0000313" key="2">
    <source>
        <dbReference type="EMBL" id="GJT28331.1"/>
    </source>
</evidence>
<protein>
    <submittedName>
        <fullName evidence="2">Uncharacterized protein</fullName>
    </submittedName>
</protein>
<reference evidence="2" key="2">
    <citation type="submission" date="2022-01" db="EMBL/GenBank/DDBJ databases">
        <authorList>
            <person name="Yamashiro T."/>
            <person name="Shiraishi A."/>
            <person name="Satake H."/>
            <person name="Nakayama K."/>
        </authorList>
    </citation>
    <scope>NUCLEOTIDE SEQUENCE</scope>
</reference>
<accession>A0ABQ5CMP8</accession>
<comment type="caution">
    <text evidence="2">The sequence shown here is derived from an EMBL/GenBank/DDBJ whole genome shotgun (WGS) entry which is preliminary data.</text>
</comment>
<sequence length="488" mass="54525">MSSSPSHATVTYTSMSSDNDVPSWGIPLMDAYESDPEAPEAAPQSVRNRHTFTSSCSYGSMHLPPSINTPPYPTITPINLHYPGFPSPTLRLPPASAEIYFRADMPPQKRARFAAPSHSNGNDSHVSGSDEEGLAQGFDKDGIICSISAIALWNASEALSEIKKMETELWNLVVKGTDYSRESDGINPKRFKKEIELNKKLDGSEALLNLLPRQLKFKRKMDKNSRNNHVQQPLYKRHNVAKAYVVGLGENREYAGTLPLFNKCKFYHNGSCTAKCTNYKRVGHLARYYRSPTAVNTQRAPGANQNCGNAAGNGEARGRAYALGGCEPNPDLNDAMSFWHASLKRKTVDKSEEKRPEDVPVVRDFLVPFWCSPSASEFQIDLVKFKDNDLEEDQEDDGDDRDTFNIRTFTPLIPTTLHTTPPNEDYVAPATKPILDELLEEKILNVAMVDEEADPTRDLEEPKRLLVEDPHFTKIQVPVTKRSKSRLA</sequence>
<name>A0ABQ5CMP8_9ASTR</name>